<keyword evidence="9" id="KW-1185">Reference proteome</keyword>
<name>A0ABY4WKI4_9BACL</name>
<dbReference type="InterPro" id="IPR005229">
    <property type="entry name" value="YicC/YloC-like"/>
</dbReference>
<comment type="similarity">
    <text evidence="5">Belongs to the YicC/YloC family.</text>
</comment>
<evidence type="ECO:0000259" key="7">
    <source>
        <dbReference type="Pfam" id="PF08340"/>
    </source>
</evidence>
<dbReference type="PANTHER" id="PTHR30636:SF3">
    <property type="entry name" value="UPF0701 PROTEIN YICC"/>
    <property type="match status" value="1"/>
</dbReference>
<evidence type="ECO:0000313" key="8">
    <source>
        <dbReference type="EMBL" id="USG67650.1"/>
    </source>
</evidence>
<keyword evidence="3" id="KW-0255">Endonuclease</keyword>
<evidence type="ECO:0000256" key="1">
    <source>
        <dbReference type="ARBA" id="ARBA00001968"/>
    </source>
</evidence>
<dbReference type="Pfam" id="PF03755">
    <property type="entry name" value="YicC-like_N"/>
    <property type="match status" value="1"/>
</dbReference>
<feature type="domain" description="Endoribonuclease YicC-like C-terminal" evidence="7">
    <location>
        <begin position="174"/>
        <end position="295"/>
    </location>
</feature>
<dbReference type="RefSeq" id="WP_251874749.1">
    <property type="nucleotide sequence ID" value="NZ_CP098755.1"/>
</dbReference>
<dbReference type="EMBL" id="CP098755">
    <property type="protein sequence ID" value="USG67650.1"/>
    <property type="molecule type" value="Genomic_DNA"/>
</dbReference>
<organism evidence="8 9">
    <name type="scientific">Brevibacillus ruminantium</name>
    <dbReference type="NCBI Taxonomy" id="2950604"/>
    <lineage>
        <taxon>Bacteria</taxon>
        <taxon>Bacillati</taxon>
        <taxon>Bacillota</taxon>
        <taxon>Bacilli</taxon>
        <taxon>Bacillales</taxon>
        <taxon>Paenibacillaceae</taxon>
        <taxon>Brevibacillus</taxon>
    </lineage>
</organism>
<reference evidence="8" key="1">
    <citation type="submission" date="2022-06" db="EMBL/GenBank/DDBJ databases">
        <title>Genome sequencing of Brevibacillus sp. BB3-R1.</title>
        <authorList>
            <person name="Heo J."/>
            <person name="Lee D."/>
            <person name="Won M."/>
            <person name="Han B.-H."/>
            <person name="Hong S.-B."/>
            <person name="Kwon S.-W."/>
        </authorList>
    </citation>
    <scope>NUCLEOTIDE SEQUENCE</scope>
    <source>
        <strain evidence="8">BB3-R1</strain>
    </source>
</reference>
<keyword evidence="4" id="KW-0378">Hydrolase</keyword>
<proteinExistence type="inferred from homology"/>
<evidence type="ECO:0000256" key="4">
    <source>
        <dbReference type="ARBA" id="ARBA00022801"/>
    </source>
</evidence>
<sequence length="295" mass="33833">MVRSMTGYGRKETLYGTLRLSVEMRSVNHRFSEIIIRLPKAYGILEDPVRKLVAGYIRRGRVDVTISIDEMASTEAEFQVNWDIADEYVKAVREMNERFSLSESLSAKDLLQLPGVMTSKEMDETLPEDFQEPLLAAVGEAAKDLLVMKEREGQKLQEDLMKRLAEISAWTKEIAESAPGVVEEYRTRLQQRVSEWARGVPLDVDEQRLAHEVVLFAERSDISEEVTRLESHCAQFSEQLASDEAVGRKLDFYLQEMNREANTIASKANHLPIQRLAIEIKTELEKMREQVQNIE</sequence>
<evidence type="ECO:0000259" key="6">
    <source>
        <dbReference type="Pfam" id="PF03755"/>
    </source>
</evidence>
<dbReference type="InterPro" id="IPR013551">
    <property type="entry name" value="YicC-like_C"/>
</dbReference>
<keyword evidence="2" id="KW-0540">Nuclease</keyword>
<accession>A0ABY4WKI4</accession>
<evidence type="ECO:0000256" key="2">
    <source>
        <dbReference type="ARBA" id="ARBA00022722"/>
    </source>
</evidence>
<dbReference type="Proteomes" id="UP001056500">
    <property type="component" value="Chromosome"/>
</dbReference>
<dbReference type="Pfam" id="PF08340">
    <property type="entry name" value="YicC-like_C"/>
    <property type="match status" value="1"/>
</dbReference>
<comment type="cofactor">
    <cofactor evidence="1">
        <name>a divalent metal cation</name>
        <dbReference type="ChEBI" id="CHEBI:60240"/>
    </cofactor>
</comment>
<gene>
    <name evidence="8" type="ORF">NDK47_10390</name>
</gene>
<protein>
    <submittedName>
        <fullName evidence="8">YicC family protein</fullName>
    </submittedName>
</protein>
<dbReference type="InterPro" id="IPR013527">
    <property type="entry name" value="YicC-like_N"/>
</dbReference>
<dbReference type="NCBIfam" id="TIGR00255">
    <property type="entry name" value="YicC/YloC family endoribonuclease"/>
    <property type="match status" value="1"/>
</dbReference>
<evidence type="ECO:0000313" key="9">
    <source>
        <dbReference type="Proteomes" id="UP001056500"/>
    </source>
</evidence>
<evidence type="ECO:0000256" key="5">
    <source>
        <dbReference type="ARBA" id="ARBA00035648"/>
    </source>
</evidence>
<evidence type="ECO:0000256" key="3">
    <source>
        <dbReference type="ARBA" id="ARBA00022759"/>
    </source>
</evidence>
<dbReference type="PANTHER" id="PTHR30636">
    <property type="entry name" value="UPF0701 PROTEIN YICC"/>
    <property type="match status" value="1"/>
</dbReference>
<feature type="domain" description="Endoribonuclease YicC-like N-terminal" evidence="6">
    <location>
        <begin position="2"/>
        <end position="157"/>
    </location>
</feature>